<dbReference type="GO" id="GO:0043137">
    <property type="term" value="P:DNA replication, removal of RNA primer"/>
    <property type="evidence" value="ECO:0007669"/>
    <property type="project" value="TreeGrafter"/>
</dbReference>
<comment type="catalytic activity">
    <reaction evidence="2 3 4">
        <text>Endonucleolytic cleavage to 5'-phosphomonoester.</text>
        <dbReference type="EC" id="3.1.26.4"/>
    </reaction>
</comment>
<reference evidence="6" key="1">
    <citation type="journal article" date="2021" name="Genes Genomics">
        <title>Comparative genomic analysis of Mycoplasma anatis strains.</title>
        <authorList>
            <person name="Zhou Q."/>
            <person name="Mai K."/>
            <person name="Yang D."/>
            <person name="Liu J."/>
            <person name="Yan Z."/>
            <person name="Luo C."/>
            <person name="Tan Y."/>
            <person name="Cao S."/>
            <person name="Zhou Q."/>
            <person name="Chen L."/>
            <person name="Chen F."/>
        </authorList>
    </citation>
    <scope>NUCLEOTIDE SEQUENCE</scope>
    <source>
        <strain evidence="6">DP07</strain>
    </source>
</reference>
<evidence type="ECO:0000256" key="3">
    <source>
        <dbReference type="PROSITE-ProRule" id="PRU01319"/>
    </source>
</evidence>
<dbReference type="GO" id="GO:0032299">
    <property type="term" value="C:ribonuclease H2 complex"/>
    <property type="evidence" value="ECO:0007669"/>
    <property type="project" value="TreeGrafter"/>
</dbReference>
<accession>A0A9Q3QFZ4</accession>
<dbReference type="GO" id="GO:0005737">
    <property type="term" value="C:cytoplasm"/>
    <property type="evidence" value="ECO:0007669"/>
    <property type="project" value="UniProtKB-SubCell"/>
</dbReference>
<keyword evidence="2" id="KW-0963">Cytoplasm</keyword>
<keyword evidence="2 3" id="KW-0540">Nuclease</keyword>
<keyword evidence="2 3" id="KW-0378">Hydrolase</keyword>
<keyword evidence="2 3" id="KW-0255">Endonuclease</keyword>
<dbReference type="PANTHER" id="PTHR10954:SF18">
    <property type="entry name" value="RIBONUCLEASE HII"/>
    <property type="match status" value="1"/>
</dbReference>
<dbReference type="PROSITE" id="PS51975">
    <property type="entry name" value="RNASE_H_2"/>
    <property type="match status" value="1"/>
</dbReference>
<feature type="domain" description="RNase H type-2" evidence="5">
    <location>
        <begin position="20"/>
        <end position="211"/>
    </location>
</feature>
<dbReference type="PANTHER" id="PTHR10954">
    <property type="entry name" value="RIBONUCLEASE H2 SUBUNIT A"/>
    <property type="match status" value="1"/>
</dbReference>
<name>A0A9Q3QFZ4_9BACT</name>
<feature type="binding site" evidence="2 3">
    <location>
        <position position="26"/>
    </location>
    <ligand>
        <name>a divalent metal cation</name>
        <dbReference type="ChEBI" id="CHEBI:60240"/>
    </ligand>
</feature>
<dbReference type="NCBIfam" id="NF000595">
    <property type="entry name" value="PRK00015.1-3"/>
    <property type="match status" value="1"/>
</dbReference>
<dbReference type="Proteomes" id="UP000746160">
    <property type="component" value="Unassembled WGS sequence"/>
</dbReference>
<evidence type="ECO:0000313" key="7">
    <source>
        <dbReference type="Proteomes" id="UP000746160"/>
    </source>
</evidence>
<evidence type="ECO:0000256" key="4">
    <source>
        <dbReference type="RuleBase" id="RU003515"/>
    </source>
</evidence>
<organism evidence="6 7">
    <name type="scientific">Mycoplasmopsis anatis</name>
    <dbReference type="NCBI Taxonomy" id="171279"/>
    <lineage>
        <taxon>Bacteria</taxon>
        <taxon>Bacillati</taxon>
        <taxon>Mycoplasmatota</taxon>
        <taxon>Mycoplasmoidales</taxon>
        <taxon>Metamycoplasmataceae</taxon>
        <taxon>Mycoplasmopsis</taxon>
    </lineage>
</organism>
<dbReference type="EC" id="3.1.26.4" evidence="2"/>
<feature type="binding site" evidence="2 3">
    <location>
        <position position="118"/>
    </location>
    <ligand>
        <name>a divalent metal cation</name>
        <dbReference type="ChEBI" id="CHEBI:60240"/>
    </ligand>
</feature>
<keyword evidence="2 3" id="KW-0479">Metal-binding</keyword>
<comment type="function">
    <text evidence="2 4">Endonuclease that specifically degrades the RNA of RNA-DNA hybrids.</text>
</comment>
<dbReference type="AlphaFoldDB" id="A0A9Q3QFZ4"/>
<dbReference type="HAMAP" id="MF_00052_B">
    <property type="entry name" value="RNase_HII_B"/>
    <property type="match status" value="1"/>
</dbReference>
<feature type="binding site" evidence="2 3">
    <location>
        <position position="27"/>
    </location>
    <ligand>
        <name>a divalent metal cation</name>
        <dbReference type="ChEBI" id="CHEBI:60240"/>
    </ligand>
</feature>
<evidence type="ECO:0000313" key="6">
    <source>
        <dbReference type="EMBL" id="MBW0602732.1"/>
    </source>
</evidence>
<dbReference type="GO" id="GO:0030145">
    <property type="term" value="F:manganese ion binding"/>
    <property type="evidence" value="ECO:0007669"/>
    <property type="project" value="UniProtKB-UniRule"/>
</dbReference>
<proteinExistence type="inferred from homology"/>
<dbReference type="InterPro" id="IPR001352">
    <property type="entry name" value="RNase_HII/HIII"/>
</dbReference>
<keyword evidence="2" id="KW-0464">Manganese</keyword>
<comment type="caution">
    <text evidence="6">The sequence shown here is derived from an EMBL/GenBank/DDBJ whole genome shotgun (WGS) entry which is preliminary data.</text>
</comment>
<evidence type="ECO:0000256" key="2">
    <source>
        <dbReference type="HAMAP-Rule" id="MF_00052"/>
    </source>
</evidence>
<dbReference type="InterPro" id="IPR024567">
    <property type="entry name" value="RNase_HII/HIII_dom"/>
</dbReference>
<dbReference type="GO" id="GO:0004523">
    <property type="term" value="F:RNA-DNA hybrid ribonuclease activity"/>
    <property type="evidence" value="ECO:0007669"/>
    <property type="project" value="UniProtKB-UniRule"/>
</dbReference>
<gene>
    <name evidence="2" type="primary">rnhB</name>
    <name evidence="6" type="ORF">MADP07_00463</name>
</gene>
<dbReference type="GO" id="GO:0006298">
    <property type="term" value="P:mismatch repair"/>
    <property type="evidence" value="ECO:0007669"/>
    <property type="project" value="TreeGrafter"/>
</dbReference>
<evidence type="ECO:0000259" key="5">
    <source>
        <dbReference type="PROSITE" id="PS51975"/>
    </source>
</evidence>
<comment type="similarity">
    <text evidence="2 4">Belongs to the RNase HII family.</text>
</comment>
<dbReference type="Pfam" id="PF01351">
    <property type="entry name" value="RNase_HII"/>
    <property type="match status" value="1"/>
</dbReference>
<dbReference type="InterPro" id="IPR022898">
    <property type="entry name" value="RNase_HII"/>
</dbReference>
<dbReference type="CDD" id="cd07182">
    <property type="entry name" value="RNase_HII_bacteria_HII_like"/>
    <property type="match status" value="1"/>
</dbReference>
<dbReference type="GO" id="GO:0003723">
    <property type="term" value="F:RNA binding"/>
    <property type="evidence" value="ECO:0007669"/>
    <property type="project" value="UniProtKB-UniRule"/>
</dbReference>
<sequence length="216" mass="24812">MHIINYKMDKIETELWNEFNNIIGVDEVGRGCIAGPMVVASVILPKNYVNNNIDDSKKLTKNKREAIYQQILKDCLFYKIVFIDVEQVEKLNPKQSSILGMQKAIIPFLDKIDLILTDFEKVNLGNDNIKEINLVKGDSKSLTIAAASILAKVTRDNFMSELSKTYPEFKWDDNYGYGTKAHIEAIKKHGYTQFHRKTFEPIKSMIKENIISKFKS</sequence>
<protein>
    <recommendedName>
        <fullName evidence="2">Ribonuclease HII</fullName>
        <shortName evidence="2">RNase HII</shortName>
        <ecNumber evidence="2">3.1.26.4</ecNumber>
    </recommendedName>
</protein>
<comment type="subcellular location">
    <subcellularLocation>
        <location evidence="1 2">Cytoplasm</location>
    </subcellularLocation>
</comment>
<evidence type="ECO:0000256" key="1">
    <source>
        <dbReference type="ARBA" id="ARBA00004496"/>
    </source>
</evidence>
<comment type="cofactor">
    <cofactor evidence="2 3">
        <name>Mn(2+)</name>
        <dbReference type="ChEBI" id="CHEBI:29035"/>
    </cofactor>
    <cofactor evidence="2 3">
        <name>Mg(2+)</name>
        <dbReference type="ChEBI" id="CHEBI:18420"/>
    </cofactor>
    <text evidence="2 3">Manganese or magnesium. Binds 1 divalent metal ion per monomer in the absence of substrate. May bind a second metal ion after substrate binding.</text>
</comment>
<dbReference type="EMBL" id="JABZFG010000006">
    <property type="protein sequence ID" value="MBW0602732.1"/>
    <property type="molecule type" value="Genomic_DNA"/>
</dbReference>